<name>B9TEQ6_RICCO</name>
<sequence length="59" mass="6477">MNAVANSVVFFAELNQLGEFGLQDTNLVTQGYLLSLNQRNSNATMLTRQNDFGQQIGIA</sequence>
<dbReference type="Proteomes" id="UP000008311">
    <property type="component" value="Unassembled WGS sequence"/>
</dbReference>
<reference evidence="2" key="1">
    <citation type="journal article" date="2010" name="Nat. Biotechnol.">
        <title>Draft genome sequence of the oilseed species Ricinus communis.</title>
        <authorList>
            <person name="Chan A.P."/>
            <person name="Crabtree J."/>
            <person name="Zhao Q."/>
            <person name="Lorenzi H."/>
            <person name="Orvis J."/>
            <person name="Puiu D."/>
            <person name="Melake-Berhan A."/>
            <person name="Jones K.M."/>
            <person name="Redman J."/>
            <person name="Chen G."/>
            <person name="Cahoon E.B."/>
            <person name="Gedil M."/>
            <person name="Stanke M."/>
            <person name="Haas B.J."/>
            <person name="Wortman J.R."/>
            <person name="Fraser-Liggett C.M."/>
            <person name="Ravel J."/>
            <person name="Rabinowicz P.D."/>
        </authorList>
    </citation>
    <scope>NUCLEOTIDE SEQUENCE [LARGE SCALE GENOMIC DNA]</scope>
    <source>
        <strain evidence="2">cv. Hale</strain>
    </source>
</reference>
<organism evidence="1 2">
    <name type="scientific">Ricinus communis</name>
    <name type="common">Castor bean</name>
    <dbReference type="NCBI Taxonomy" id="3988"/>
    <lineage>
        <taxon>Eukaryota</taxon>
        <taxon>Viridiplantae</taxon>
        <taxon>Streptophyta</taxon>
        <taxon>Embryophyta</taxon>
        <taxon>Tracheophyta</taxon>
        <taxon>Spermatophyta</taxon>
        <taxon>Magnoliopsida</taxon>
        <taxon>eudicotyledons</taxon>
        <taxon>Gunneridae</taxon>
        <taxon>Pentapetalae</taxon>
        <taxon>rosids</taxon>
        <taxon>fabids</taxon>
        <taxon>Malpighiales</taxon>
        <taxon>Euphorbiaceae</taxon>
        <taxon>Acalyphoideae</taxon>
        <taxon>Acalypheae</taxon>
        <taxon>Ricinus</taxon>
    </lineage>
</organism>
<gene>
    <name evidence="1" type="ORF">RCOM_1949020</name>
</gene>
<accession>B9TEQ6</accession>
<evidence type="ECO:0000313" key="2">
    <source>
        <dbReference type="Proteomes" id="UP000008311"/>
    </source>
</evidence>
<dbReference type="EMBL" id="EQ979189">
    <property type="protein sequence ID" value="EEF25660.1"/>
    <property type="molecule type" value="Genomic_DNA"/>
</dbReference>
<keyword evidence="2" id="KW-1185">Reference proteome</keyword>
<protein>
    <submittedName>
        <fullName evidence="1">Uncharacterized protein</fullName>
    </submittedName>
</protein>
<proteinExistence type="predicted"/>
<evidence type="ECO:0000313" key="1">
    <source>
        <dbReference type="EMBL" id="EEF25660.1"/>
    </source>
</evidence>
<dbReference type="InParanoid" id="B9TEQ6"/>
<dbReference type="AlphaFoldDB" id="B9TEQ6"/>